<name>A0A8J2WC70_9CRUS</name>
<feature type="chain" id="PRO_5035304351" description="DOMON domain-containing protein" evidence="1">
    <location>
        <begin position="23"/>
        <end position="186"/>
    </location>
</feature>
<dbReference type="InterPro" id="IPR005018">
    <property type="entry name" value="DOMON_domain"/>
</dbReference>
<organism evidence="3 4">
    <name type="scientific">Daphnia galeata</name>
    <dbReference type="NCBI Taxonomy" id="27404"/>
    <lineage>
        <taxon>Eukaryota</taxon>
        <taxon>Metazoa</taxon>
        <taxon>Ecdysozoa</taxon>
        <taxon>Arthropoda</taxon>
        <taxon>Crustacea</taxon>
        <taxon>Branchiopoda</taxon>
        <taxon>Diplostraca</taxon>
        <taxon>Cladocera</taxon>
        <taxon>Anomopoda</taxon>
        <taxon>Daphniidae</taxon>
        <taxon>Daphnia</taxon>
    </lineage>
</organism>
<dbReference type="InterPro" id="IPR045266">
    <property type="entry name" value="DOH_DOMON"/>
</dbReference>
<keyword evidence="1" id="KW-0732">Signal</keyword>
<reference evidence="3" key="1">
    <citation type="submission" date="2021-11" db="EMBL/GenBank/DDBJ databases">
        <authorList>
            <person name="Schell T."/>
        </authorList>
    </citation>
    <scope>NUCLEOTIDE SEQUENCE</scope>
    <source>
        <strain evidence="3">M5</strain>
    </source>
</reference>
<dbReference type="PROSITE" id="PS50836">
    <property type="entry name" value="DOMON"/>
    <property type="match status" value="1"/>
</dbReference>
<dbReference type="Proteomes" id="UP000789390">
    <property type="component" value="Unassembled WGS sequence"/>
</dbReference>
<dbReference type="PROSITE" id="PS51257">
    <property type="entry name" value="PROKAR_LIPOPROTEIN"/>
    <property type="match status" value="1"/>
</dbReference>
<proteinExistence type="predicted"/>
<accession>A0A8J2WC70</accession>
<gene>
    <name evidence="3" type="ORF">DGAL_LOCUS620</name>
</gene>
<evidence type="ECO:0000256" key="1">
    <source>
        <dbReference type="SAM" id="SignalP"/>
    </source>
</evidence>
<keyword evidence="4" id="KW-1185">Reference proteome</keyword>
<protein>
    <recommendedName>
        <fullName evidence="2">DOMON domain-containing protein</fullName>
    </recommendedName>
</protein>
<feature type="signal peptide" evidence="1">
    <location>
        <begin position="1"/>
        <end position="22"/>
    </location>
</feature>
<dbReference type="EMBL" id="CAKKLH010000002">
    <property type="protein sequence ID" value="CAH0098537.1"/>
    <property type="molecule type" value="Genomic_DNA"/>
</dbReference>
<evidence type="ECO:0000313" key="3">
    <source>
        <dbReference type="EMBL" id="CAH0098537.1"/>
    </source>
</evidence>
<evidence type="ECO:0000313" key="4">
    <source>
        <dbReference type="Proteomes" id="UP000789390"/>
    </source>
</evidence>
<comment type="caution">
    <text evidence="3">The sequence shown here is derived from an EMBL/GenBank/DDBJ whole genome shotgun (WGS) entry which is preliminary data.</text>
</comment>
<evidence type="ECO:0000259" key="2">
    <source>
        <dbReference type="PROSITE" id="PS50836"/>
    </source>
</evidence>
<dbReference type="OrthoDB" id="6331780at2759"/>
<dbReference type="CDD" id="cd09631">
    <property type="entry name" value="DOMON_DOH"/>
    <property type="match status" value="1"/>
</dbReference>
<sequence length="186" mass="20655">MKFVNILINLVSVILLVCGCLAKPSNRETIMENEKELYSNFILRWTVIEGTGDIEIEIQANCTGWTGISFAEGQIGQPGSYSDVIMGGFNDDFQKGYSEDRHIDLENPDPANGHLFDDSNDILLKNARYEEPWTIIRILRSLNTGDKQDIPIVPGPMTVGWTYSSTDDTSLGHDTAGIGRVTFIPL</sequence>
<dbReference type="Pfam" id="PF03351">
    <property type="entry name" value="DOMON"/>
    <property type="match status" value="1"/>
</dbReference>
<feature type="domain" description="DOMON" evidence="2">
    <location>
        <begin position="39"/>
        <end position="164"/>
    </location>
</feature>
<dbReference type="AlphaFoldDB" id="A0A8J2WC70"/>